<gene>
    <name evidence="7" type="ORF">MSPICULIGERA_LOCUS23543</name>
</gene>
<evidence type="ECO:0000256" key="5">
    <source>
        <dbReference type="SAM" id="MobiDB-lite"/>
    </source>
</evidence>
<dbReference type="PANTHER" id="PTHR11075">
    <property type="entry name" value="PEPTIDE CHAIN RELEASE FACTOR"/>
    <property type="match status" value="1"/>
</dbReference>
<evidence type="ECO:0000256" key="3">
    <source>
        <dbReference type="ARBA" id="ARBA00039441"/>
    </source>
</evidence>
<dbReference type="Proteomes" id="UP001177023">
    <property type="component" value="Unassembled WGS sequence"/>
</dbReference>
<comment type="caution">
    <text evidence="7">The sequence shown here is derived from an EMBL/GenBank/DDBJ whole genome shotgun (WGS) entry which is preliminary data.</text>
</comment>
<feature type="region of interest" description="Disordered" evidence="5">
    <location>
        <begin position="148"/>
        <end position="170"/>
    </location>
</feature>
<dbReference type="GO" id="GO:0004045">
    <property type="term" value="F:peptidyl-tRNA hydrolase activity"/>
    <property type="evidence" value="ECO:0007669"/>
    <property type="project" value="UniProtKB-EC"/>
</dbReference>
<name>A0AA36DD39_9BILA</name>
<protein>
    <recommendedName>
        <fullName evidence="3">Large ribosomal subunit protein mL62</fullName>
        <ecNumber evidence="1">3.1.1.29</ecNumber>
    </recommendedName>
    <alternativeName>
        <fullName evidence="4">Peptidyl-tRNA hydrolase ICT1, mitochondrial</fullName>
    </alternativeName>
</protein>
<evidence type="ECO:0000256" key="2">
    <source>
        <dbReference type="ARBA" id="ARBA00038225"/>
    </source>
</evidence>
<dbReference type="GO" id="GO:0070126">
    <property type="term" value="P:mitochondrial translational termination"/>
    <property type="evidence" value="ECO:0007669"/>
    <property type="project" value="TreeGrafter"/>
</dbReference>
<dbReference type="InterPro" id="IPR052104">
    <property type="entry name" value="Mito_Release_Factor_mL62"/>
</dbReference>
<dbReference type="GO" id="GO:0005762">
    <property type="term" value="C:mitochondrial large ribosomal subunit"/>
    <property type="evidence" value="ECO:0007669"/>
    <property type="project" value="TreeGrafter"/>
</dbReference>
<comment type="similarity">
    <text evidence="2">Belongs to the prokaryotic/mitochondrial release factor family. Mitochondrion-specific ribosomal protein mL62 subfamily.</text>
</comment>
<evidence type="ECO:0000313" key="7">
    <source>
        <dbReference type="EMBL" id="CAJ0585525.1"/>
    </source>
</evidence>
<proteinExistence type="inferred from homology"/>
<dbReference type="SUPFAM" id="SSF110916">
    <property type="entry name" value="Peptidyl-tRNA hydrolase domain-like"/>
    <property type="match status" value="1"/>
</dbReference>
<dbReference type="Gene3D" id="3.30.160.20">
    <property type="match status" value="1"/>
</dbReference>
<evidence type="ECO:0000256" key="4">
    <source>
        <dbReference type="ARBA" id="ARBA00041531"/>
    </source>
</evidence>
<dbReference type="PANTHER" id="PTHR11075:SF54">
    <property type="entry name" value="LARGE RIBOSOMAL SUBUNIT PROTEIN ML62"/>
    <property type="match status" value="1"/>
</dbReference>
<sequence>MSRLLQLRHICRAPALSQAKPAAASVDRFTGVIPVDRIEKRFSRSSGPGGQHMQKSLTKCEIRFRIADADWIPSHLKEPLALRLANRINAGGEVVVDSDRTRERTMNVADCFDKLRATIYDVERELLKRDETDEDREVILKRQEKAAQKRLEEKRRLSDTRSSRSENFSM</sequence>
<feature type="domain" description="Prokaryotic-type class I peptide chain release factors" evidence="6">
    <location>
        <begin position="32"/>
        <end position="157"/>
    </location>
</feature>
<dbReference type="FunFam" id="3.30.160.20:FF:000046">
    <property type="entry name" value="Peptidyl-tRNA hydrolase ICT1"/>
    <property type="match status" value="1"/>
</dbReference>
<keyword evidence="8" id="KW-1185">Reference proteome</keyword>
<evidence type="ECO:0000313" key="8">
    <source>
        <dbReference type="Proteomes" id="UP001177023"/>
    </source>
</evidence>
<dbReference type="InterPro" id="IPR000352">
    <property type="entry name" value="Pep_chain_release_fac_I"/>
</dbReference>
<dbReference type="EC" id="3.1.1.29" evidence="1"/>
<feature type="compositionally biased region" description="Basic and acidic residues" evidence="5">
    <location>
        <begin position="148"/>
        <end position="164"/>
    </location>
</feature>
<feature type="non-terminal residue" evidence="7">
    <location>
        <position position="170"/>
    </location>
</feature>
<evidence type="ECO:0000259" key="6">
    <source>
        <dbReference type="Pfam" id="PF00472"/>
    </source>
</evidence>
<dbReference type="Pfam" id="PF00472">
    <property type="entry name" value="RF-1"/>
    <property type="match status" value="1"/>
</dbReference>
<accession>A0AA36DD39</accession>
<reference evidence="7" key="1">
    <citation type="submission" date="2023-06" db="EMBL/GenBank/DDBJ databases">
        <authorList>
            <person name="Delattre M."/>
        </authorList>
    </citation>
    <scope>NUCLEOTIDE SEQUENCE</scope>
    <source>
        <strain evidence="7">AF72</strain>
    </source>
</reference>
<evidence type="ECO:0000256" key="1">
    <source>
        <dbReference type="ARBA" id="ARBA00013260"/>
    </source>
</evidence>
<dbReference type="AlphaFoldDB" id="A0AA36DD39"/>
<organism evidence="7 8">
    <name type="scientific">Mesorhabditis spiculigera</name>
    <dbReference type="NCBI Taxonomy" id="96644"/>
    <lineage>
        <taxon>Eukaryota</taxon>
        <taxon>Metazoa</taxon>
        <taxon>Ecdysozoa</taxon>
        <taxon>Nematoda</taxon>
        <taxon>Chromadorea</taxon>
        <taxon>Rhabditida</taxon>
        <taxon>Rhabditina</taxon>
        <taxon>Rhabditomorpha</taxon>
        <taxon>Rhabditoidea</taxon>
        <taxon>Rhabditidae</taxon>
        <taxon>Mesorhabditinae</taxon>
        <taxon>Mesorhabditis</taxon>
    </lineage>
</organism>
<dbReference type="EMBL" id="CATQJA010002706">
    <property type="protein sequence ID" value="CAJ0585525.1"/>
    <property type="molecule type" value="Genomic_DNA"/>
</dbReference>
<dbReference type="GO" id="GO:0016150">
    <property type="term" value="F:translation release factor activity, codon nonspecific"/>
    <property type="evidence" value="ECO:0007669"/>
    <property type="project" value="TreeGrafter"/>
</dbReference>